<evidence type="ECO:0000256" key="4">
    <source>
        <dbReference type="ARBA" id="ARBA00023054"/>
    </source>
</evidence>
<evidence type="ECO:0000256" key="2">
    <source>
        <dbReference type="ARBA" id="ARBA00022574"/>
    </source>
</evidence>
<gene>
    <name evidence="11" type="ORF">Bpfe_015590</name>
</gene>
<dbReference type="GO" id="GO:0051015">
    <property type="term" value="F:actin filament binding"/>
    <property type="evidence" value="ECO:0007669"/>
    <property type="project" value="TreeGrafter"/>
</dbReference>
<reference evidence="11" key="2">
    <citation type="submission" date="2023-04" db="EMBL/GenBank/DDBJ databases">
        <authorList>
            <person name="Bu L."/>
            <person name="Lu L."/>
            <person name="Laidemitt M.R."/>
            <person name="Zhang S.M."/>
            <person name="Mutuku M."/>
            <person name="Mkoji G."/>
            <person name="Steinauer M."/>
            <person name="Loker E.S."/>
        </authorList>
    </citation>
    <scope>NUCLEOTIDE SEQUENCE</scope>
    <source>
        <strain evidence="11">KasaAsao</strain>
        <tissue evidence="11">Whole Snail</tissue>
    </source>
</reference>
<feature type="region of interest" description="Disordered" evidence="9">
    <location>
        <begin position="1"/>
        <end position="28"/>
    </location>
</feature>
<dbReference type="Proteomes" id="UP001233172">
    <property type="component" value="Unassembled WGS sequence"/>
</dbReference>
<keyword evidence="4 8" id="KW-0175">Coiled coil</keyword>
<feature type="region of interest" description="Disordered" evidence="9">
    <location>
        <begin position="446"/>
        <end position="482"/>
    </location>
</feature>
<dbReference type="Gene3D" id="2.130.10.10">
    <property type="entry name" value="YVTN repeat-like/Quinoprotein amine dehydrogenase"/>
    <property type="match status" value="1"/>
</dbReference>
<sequence>MNRADMRTLPDSHTTKPAHKENQSRDNALHRDFHELLGKMAFMRKSKFRHVFGKPLKRDECYDAIRITRTSWESTYCAVNPKFVAVITEAAGGGSFLVLPLGKTGRVNIDHPMVAGHKGAVLDIAWCPHNDDVIASASEDCTVKLWQIPEDGLKENLTEPVVDLCAHQRRVTLLVWHPTAMNVLLSTGSDNLIIIWNVGTGEAMMQVEMPDQIYSGSFNSDGSRFVCTCKDKILRIMDTHSGKTVQEGKCHMGSKPAQCAYLKNGLVFTTGFSKMSERQYALWDEKDLNEPKTIEEIDSSNGVMFIFYDADTNMVYLAGKGDSIIRYYEVTDEAPYVHFLTLYQSNAPQRGIGFMPKRGLNVNNNEIARFYKLHNNGLCEIIPFTVPRKSELFQDDLYPDTASDVPAISAEDFFSGKNSEPVLVSLKDGFAPSKKEQLKVVRKSNILDKMPAKPQQQQSSNNADAAAAPSLPPSHKHDGIDLKELQEEIIELKNKVRRQDKRIGELEARLSALERNSEEEEGGEVV</sequence>
<dbReference type="InterPro" id="IPR019775">
    <property type="entry name" value="WD40_repeat_CS"/>
</dbReference>
<evidence type="ECO:0000256" key="7">
    <source>
        <dbReference type="RuleBase" id="RU280818"/>
    </source>
</evidence>
<dbReference type="PANTHER" id="PTHR10856:SF0">
    <property type="entry name" value="CORONIN"/>
    <property type="match status" value="1"/>
</dbReference>
<dbReference type="Pfam" id="PF00400">
    <property type="entry name" value="WD40"/>
    <property type="match status" value="2"/>
</dbReference>
<dbReference type="PROSITE" id="PS50294">
    <property type="entry name" value="WD_REPEATS_REGION"/>
    <property type="match status" value="2"/>
</dbReference>
<dbReference type="SMART" id="SM01167">
    <property type="entry name" value="DUF1900"/>
    <property type="match status" value="1"/>
</dbReference>
<dbReference type="PROSITE" id="PS00678">
    <property type="entry name" value="WD_REPEATS_1"/>
    <property type="match status" value="1"/>
</dbReference>
<dbReference type="InterPro" id="IPR015943">
    <property type="entry name" value="WD40/YVTN_repeat-like_dom_sf"/>
</dbReference>
<evidence type="ECO:0000256" key="1">
    <source>
        <dbReference type="ARBA" id="ARBA00009482"/>
    </source>
</evidence>
<dbReference type="SMART" id="SM00320">
    <property type="entry name" value="WD40"/>
    <property type="match status" value="3"/>
</dbReference>
<feature type="domain" description="DUF1899" evidence="10">
    <location>
        <begin position="41"/>
        <end position="105"/>
    </location>
</feature>
<dbReference type="SMART" id="SM01166">
    <property type="entry name" value="DUF1899"/>
    <property type="match status" value="1"/>
</dbReference>
<feature type="repeat" description="WD" evidence="6">
    <location>
        <begin position="114"/>
        <end position="148"/>
    </location>
</feature>
<evidence type="ECO:0000256" key="6">
    <source>
        <dbReference type="PROSITE-ProRule" id="PRU00221"/>
    </source>
</evidence>
<evidence type="ECO:0000256" key="5">
    <source>
        <dbReference type="ARBA" id="ARBA00023203"/>
    </source>
</evidence>
<dbReference type="InterPro" id="IPR001680">
    <property type="entry name" value="WD40_rpt"/>
</dbReference>
<dbReference type="EMBL" id="JASAOG010000073">
    <property type="protein sequence ID" value="KAK0055014.1"/>
    <property type="molecule type" value="Genomic_DNA"/>
</dbReference>
<reference evidence="11" key="1">
    <citation type="journal article" date="2023" name="PLoS Negl. Trop. Dis.">
        <title>A genome sequence for Biomphalaria pfeifferi, the major vector snail for the human-infecting parasite Schistosoma mansoni.</title>
        <authorList>
            <person name="Bu L."/>
            <person name="Lu L."/>
            <person name="Laidemitt M.R."/>
            <person name="Zhang S.M."/>
            <person name="Mutuku M."/>
            <person name="Mkoji G."/>
            <person name="Steinauer M."/>
            <person name="Loker E.S."/>
        </authorList>
    </citation>
    <scope>NUCLEOTIDE SEQUENCE</scope>
    <source>
        <strain evidence="11">KasaAsao</strain>
    </source>
</reference>
<dbReference type="AlphaFoldDB" id="A0AAD8BJN0"/>
<dbReference type="Pfam" id="PF08953">
    <property type="entry name" value="DUF1899"/>
    <property type="match status" value="1"/>
</dbReference>
<comment type="similarity">
    <text evidence="1 7">Belongs to the WD repeat coronin family.</text>
</comment>
<evidence type="ECO:0000256" key="8">
    <source>
        <dbReference type="SAM" id="Coils"/>
    </source>
</evidence>
<dbReference type="InterPro" id="IPR015048">
    <property type="entry name" value="DUF1899"/>
</dbReference>
<proteinExistence type="inferred from homology"/>
<evidence type="ECO:0000256" key="3">
    <source>
        <dbReference type="ARBA" id="ARBA00022737"/>
    </source>
</evidence>
<organism evidence="11 12">
    <name type="scientific">Biomphalaria pfeifferi</name>
    <name type="common">Bloodfluke planorb</name>
    <name type="synonym">Freshwater snail</name>
    <dbReference type="NCBI Taxonomy" id="112525"/>
    <lineage>
        <taxon>Eukaryota</taxon>
        <taxon>Metazoa</taxon>
        <taxon>Spiralia</taxon>
        <taxon>Lophotrochozoa</taxon>
        <taxon>Mollusca</taxon>
        <taxon>Gastropoda</taxon>
        <taxon>Heterobranchia</taxon>
        <taxon>Euthyneura</taxon>
        <taxon>Panpulmonata</taxon>
        <taxon>Hygrophila</taxon>
        <taxon>Lymnaeoidea</taxon>
        <taxon>Planorbidae</taxon>
        <taxon>Biomphalaria</taxon>
    </lineage>
</organism>
<keyword evidence="12" id="KW-1185">Reference proteome</keyword>
<evidence type="ECO:0000259" key="10">
    <source>
        <dbReference type="SMART" id="SM01166"/>
    </source>
</evidence>
<dbReference type="InterPro" id="IPR015505">
    <property type="entry name" value="Coronin"/>
</dbReference>
<dbReference type="PROSITE" id="PS50082">
    <property type="entry name" value="WD_REPEATS_2"/>
    <property type="match status" value="2"/>
</dbReference>
<dbReference type="GO" id="GO:0007015">
    <property type="term" value="P:actin filament organization"/>
    <property type="evidence" value="ECO:0007669"/>
    <property type="project" value="TreeGrafter"/>
</dbReference>
<dbReference type="Pfam" id="PF16300">
    <property type="entry name" value="WD40_4"/>
    <property type="match status" value="1"/>
</dbReference>
<dbReference type="InterPro" id="IPR036322">
    <property type="entry name" value="WD40_repeat_dom_sf"/>
</dbReference>
<dbReference type="FunFam" id="2.130.10.10:FF:000502">
    <property type="entry name" value="Coronin"/>
    <property type="match status" value="1"/>
</dbReference>
<accession>A0AAD8BJN0</accession>
<protein>
    <recommendedName>
        <fullName evidence="7">Coronin</fullName>
    </recommendedName>
</protein>
<evidence type="ECO:0000313" key="12">
    <source>
        <dbReference type="Proteomes" id="UP001233172"/>
    </source>
</evidence>
<keyword evidence="3 7" id="KW-0677">Repeat</keyword>
<feature type="repeat" description="WD" evidence="6">
    <location>
        <begin position="164"/>
        <end position="206"/>
    </location>
</feature>
<feature type="compositionally biased region" description="Low complexity" evidence="9">
    <location>
        <begin position="454"/>
        <end position="469"/>
    </location>
</feature>
<evidence type="ECO:0000313" key="11">
    <source>
        <dbReference type="EMBL" id="KAK0055014.1"/>
    </source>
</evidence>
<comment type="caution">
    <text evidence="11">The sequence shown here is derived from an EMBL/GenBank/DDBJ whole genome shotgun (WGS) entry which is preliminary data.</text>
</comment>
<feature type="coiled-coil region" evidence="8">
    <location>
        <begin position="482"/>
        <end position="523"/>
    </location>
</feature>
<name>A0AAD8BJN0_BIOPF</name>
<keyword evidence="5" id="KW-0009">Actin-binding</keyword>
<evidence type="ECO:0000256" key="9">
    <source>
        <dbReference type="SAM" id="MobiDB-lite"/>
    </source>
</evidence>
<dbReference type="SUPFAM" id="SSF50978">
    <property type="entry name" value="WD40 repeat-like"/>
    <property type="match status" value="1"/>
</dbReference>
<keyword evidence="2 6" id="KW-0853">WD repeat</keyword>
<dbReference type="PANTHER" id="PTHR10856">
    <property type="entry name" value="CORONIN"/>
    <property type="match status" value="1"/>
</dbReference>